<feature type="compositionally biased region" description="Basic residues" evidence="4">
    <location>
        <begin position="115"/>
        <end position="126"/>
    </location>
</feature>
<dbReference type="PANTHER" id="PTHR23351">
    <property type="entry name" value="FOS TRANSCRIPTION FACTOR-RELATED"/>
    <property type="match status" value="1"/>
</dbReference>
<dbReference type="PROSITE" id="PS50217">
    <property type="entry name" value="BZIP"/>
    <property type="match status" value="1"/>
</dbReference>
<feature type="compositionally biased region" description="Polar residues" evidence="4">
    <location>
        <begin position="83"/>
        <end position="100"/>
    </location>
</feature>
<dbReference type="RefSeq" id="XP_051359408.1">
    <property type="nucleotide sequence ID" value="XM_051509590.1"/>
</dbReference>
<dbReference type="PANTHER" id="PTHR23351:SF24">
    <property type="entry name" value="ACTIVATING TRANSCRIPTION FACTOR 3-RELATED"/>
    <property type="match status" value="1"/>
</dbReference>
<feature type="domain" description="BZIP" evidence="5">
    <location>
        <begin position="169"/>
        <end position="225"/>
    </location>
</feature>
<evidence type="ECO:0000256" key="4">
    <source>
        <dbReference type="SAM" id="MobiDB-lite"/>
    </source>
</evidence>
<dbReference type="PRINTS" id="PR00043">
    <property type="entry name" value="LEUZIPPRJUN"/>
</dbReference>
<evidence type="ECO:0000313" key="7">
    <source>
        <dbReference type="Proteomes" id="UP001055219"/>
    </source>
</evidence>
<dbReference type="OrthoDB" id="295274at2759"/>
<feature type="compositionally biased region" description="Basic and acidic residues" evidence="4">
    <location>
        <begin position="178"/>
        <end position="189"/>
    </location>
</feature>
<feature type="region of interest" description="Disordered" evidence="4">
    <location>
        <begin position="275"/>
        <end position="300"/>
    </location>
</feature>
<evidence type="ECO:0000256" key="3">
    <source>
        <dbReference type="ARBA" id="ARBA00023163"/>
    </source>
</evidence>
<dbReference type="GO" id="GO:0005634">
    <property type="term" value="C:nucleus"/>
    <property type="evidence" value="ECO:0007669"/>
    <property type="project" value="TreeGrafter"/>
</dbReference>
<sequence>METTAAYTYPLTDYQPLGTNMEVNDGILPFDASPDTMFTDPFHSTGVPMDFMPQSEPTPYPAMLHLQGQPSYPESKSPLAISPSVTESGNGINSAQSTADSIEPKNVDQPQPQPPKKRGRPRRSRAKSSADTKSSPAKVRKASKTPSRKDSTKQSDDSSDHGSDKSHLRARNRVAAAKFRERKRESVGKLKDKEECARAANRVLADEIAHLKEETLQLKSMVLEHAGCGCGHIDEYIKHAASGLALSASSPAGSVSTALSGSGCIPGSSLGPRSSSGIGFRPSPGCGSASSHAGPSIAYE</sequence>
<dbReference type="EMBL" id="JAGIXG020000065">
    <property type="protein sequence ID" value="KAI6778552.1"/>
    <property type="molecule type" value="Genomic_DNA"/>
</dbReference>
<evidence type="ECO:0000256" key="2">
    <source>
        <dbReference type="ARBA" id="ARBA00023125"/>
    </source>
</evidence>
<dbReference type="PROSITE" id="PS00036">
    <property type="entry name" value="BZIP_BASIC"/>
    <property type="match status" value="1"/>
</dbReference>
<feature type="compositionally biased region" description="Basic and acidic residues" evidence="4">
    <location>
        <begin position="147"/>
        <end position="167"/>
    </location>
</feature>
<evidence type="ECO:0000259" key="5">
    <source>
        <dbReference type="PROSITE" id="PS50217"/>
    </source>
</evidence>
<dbReference type="InterPro" id="IPR046347">
    <property type="entry name" value="bZIP_sf"/>
</dbReference>
<dbReference type="InterPro" id="IPR000837">
    <property type="entry name" value="AP-1"/>
</dbReference>
<dbReference type="GO" id="GO:0000981">
    <property type="term" value="F:DNA-binding transcription factor activity, RNA polymerase II-specific"/>
    <property type="evidence" value="ECO:0007669"/>
    <property type="project" value="TreeGrafter"/>
</dbReference>
<keyword evidence="2" id="KW-0238">DNA-binding</keyword>
<accession>A0A9Q0BAS0</accession>
<reference evidence="6" key="1">
    <citation type="journal article" date="2021" name="J Fungi (Basel)">
        <title>Genomic and Metabolomic Analyses of the Marine Fungus Emericellopsis cladophorae: Insights into Saltwater Adaptability Mechanisms and Its Biosynthetic Potential.</title>
        <authorList>
            <person name="Goncalves M.F.M."/>
            <person name="Hilario S."/>
            <person name="Van de Peer Y."/>
            <person name="Esteves A.C."/>
            <person name="Alves A."/>
        </authorList>
    </citation>
    <scope>NUCLEOTIDE SEQUENCE</scope>
    <source>
        <strain evidence="6">MUM 19.33</strain>
    </source>
</reference>
<dbReference type="GO" id="GO:0000978">
    <property type="term" value="F:RNA polymerase II cis-regulatory region sequence-specific DNA binding"/>
    <property type="evidence" value="ECO:0007669"/>
    <property type="project" value="TreeGrafter"/>
</dbReference>
<keyword evidence="1" id="KW-0805">Transcription regulation</keyword>
<evidence type="ECO:0000256" key="1">
    <source>
        <dbReference type="ARBA" id="ARBA00023015"/>
    </source>
</evidence>
<reference evidence="6" key="2">
    <citation type="submission" date="2022-07" db="EMBL/GenBank/DDBJ databases">
        <authorList>
            <person name="Goncalves M.F.M."/>
            <person name="Hilario S."/>
            <person name="Van De Peer Y."/>
            <person name="Esteves A.C."/>
            <person name="Alves A."/>
        </authorList>
    </citation>
    <scope>NUCLEOTIDE SEQUENCE</scope>
    <source>
        <strain evidence="6">MUM 19.33</strain>
    </source>
</reference>
<dbReference type="CDD" id="cd14687">
    <property type="entry name" value="bZIP_ATF2"/>
    <property type="match status" value="1"/>
</dbReference>
<comment type="caution">
    <text evidence="6">The sequence shown here is derived from an EMBL/GenBank/DDBJ whole genome shotgun (WGS) entry which is preliminary data.</text>
</comment>
<gene>
    <name evidence="6" type="ORF">J7T54_003302</name>
</gene>
<organism evidence="6 7">
    <name type="scientific">Emericellopsis cladophorae</name>
    <dbReference type="NCBI Taxonomy" id="2686198"/>
    <lineage>
        <taxon>Eukaryota</taxon>
        <taxon>Fungi</taxon>
        <taxon>Dikarya</taxon>
        <taxon>Ascomycota</taxon>
        <taxon>Pezizomycotina</taxon>
        <taxon>Sordariomycetes</taxon>
        <taxon>Hypocreomycetidae</taxon>
        <taxon>Hypocreales</taxon>
        <taxon>Bionectriaceae</taxon>
        <taxon>Emericellopsis</taxon>
    </lineage>
</organism>
<dbReference type="SUPFAM" id="SSF57959">
    <property type="entry name" value="Leucine zipper domain"/>
    <property type="match status" value="1"/>
</dbReference>
<dbReference type="InterPro" id="IPR002112">
    <property type="entry name" value="Leuzip_Jun"/>
</dbReference>
<feature type="region of interest" description="Disordered" evidence="4">
    <location>
        <begin position="50"/>
        <end position="189"/>
    </location>
</feature>
<dbReference type="SMART" id="SM00338">
    <property type="entry name" value="BRLZ"/>
    <property type="match status" value="1"/>
</dbReference>
<dbReference type="Pfam" id="PF00170">
    <property type="entry name" value="bZIP_1"/>
    <property type="match status" value="1"/>
</dbReference>
<evidence type="ECO:0000313" key="6">
    <source>
        <dbReference type="EMBL" id="KAI6778552.1"/>
    </source>
</evidence>
<dbReference type="InterPro" id="IPR004827">
    <property type="entry name" value="bZIP"/>
</dbReference>
<dbReference type="GeneID" id="75829804"/>
<dbReference type="Gene3D" id="1.20.5.170">
    <property type="match status" value="1"/>
</dbReference>
<keyword evidence="3" id="KW-0804">Transcription</keyword>
<name>A0A9Q0BAS0_9HYPO</name>
<proteinExistence type="predicted"/>
<dbReference type="Proteomes" id="UP001055219">
    <property type="component" value="Unassembled WGS sequence"/>
</dbReference>
<dbReference type="AlphaFoldDB" id="A0A9Q0BAS0"/>
<protein>
    <submittedName>
        <fullName evidence="6">Transcription factor-like protein</fullName>
    </submittedName>
</protein>
<keyword evidence="7" id="KW-1185">Reference proteome</keyword>